<protein>
    <submittedName>
        <fullName evidence="2">Outer membrane beta-barrel protein</fullName>
    </submittedName>
</protein>
<reference evidence="2" key="1">
    <citation type="submission" date="2022-06" db="EMBL/GenBank/DDBJ databases">
        <title>Devosia sp. XJ19-45 genome assembly.</title>
        <authorList>
            <person name="Li B."/>
            <person name="Cai M."/>
            <person name="Nie G."/>
            <person name="Li W."/>
        </authorList>
    </citation>
    <scope>NUCLEOTIDE SEQUENCE</scope>
    <source>
        <strain evidence="2">XJ19-45</strain>
    </source>
</reference>
<evidence type="ECO:0000313" key="2">
    <source>
        <dbReference type="EMBL" id="MCP8886683.1"/>
    </source>
</evidence>
<dbReference type="EMBL" id="JAMWDU010000002">
    <property type="protein sequence ID" value="MCP8886683.1"/>
    <property type="molecule type" value="Genomic_DNA"/>
</dbReference>
<accession>A0A9Q4AN95</accession>
<dbReference type="InterPro" id="IPR018759">
    <property type="entry name" value="BBP2_2"/>
</dbReference>
<dbReference type="Proteomes" id="UP001060275">
    <property type="component" value="Unassembled WGS sequence"/>
</dbReference>
<keyword evidence="1" id="KW-0732">Signal</keyword>
<comment type="caution">
    <text evidence="2">The sequence shown here is derived from an EMBL/GenBank/DDBJ whole genome shotgun (WGS) entry which is preliminary data.</text>
</comment>
<dbReference type="SUPFAM" id="SSF56935">
    <property type="entry name" value="Porins"/>
    <property type="match status" value="1"/>
</dbReference>
<evidence type="ECO:0000313" key="3">
    <source>
        <dbReference type="Proteomes" id="UP001060275"/>
    </source>
</evidence>
<dbReference type="Pfam" id="PF10082">
    <property type="entry name" value="BBP2_2"/>
    <property type="match status" value="1"/>
</dbReference>
<feature type="chain" id="PRO_5040106776" evidence="1">
    <location>
        <begin position="25"/>
        <end position="421"/>
    </location>
</feature>
<name>A0A9Q4AN95_9HYPH</name>
<evidence type="ECO:0000256" key="1">
    <source>
        <dbReference type="SAM" id="SignalP"/>
    </source>
</evidence>
<dbReference type="InterPro" id="IPR023614">
    <property type="entry name" value="Porin_dom_sf"/>
</dbReference>
<dbReference type="Gene3D" id="2.40.160.10">
    <property type="entry name" value="Porin"/>
    <property type="match status" value="1"/>
</dbReference>
<gene>
    <name evidence="2" type="ORF">NF348_06170</name>
</gene>
<dbReference type="AlphaFoldDB" id="A0A9Q4AN95"/>
<organism evidence="2 3">
    <name type="scientific">Devosia ureilytica</name>
    <dbReference type="NCBI Taxonomy" id="2952754"/>
    <lineage>
        <taxon>Bacteria</taxon>
        <taxon>Pseudomonadati</taxon>
        <taxon>Pseudomonadota</taxon>
        <taxon>Alphaproteobacteria</taxon>
        <taxon>Hyphomicrobiales</taxon>
        <taxon>Devosiaceae</taxon>
        <taxon>Devosia</taxon>
    </lineage>
</organism>
<sequence>MIRQNLTLLSVLLASVAPTSLALAQPLIIDETAYDDERLTPGIYPAAPVPEDFAVPSEPGHLPVELDWSIGLKGSYTSSSDGNGFVTTLNPGFTATHQGVRTDLVLDGSATLARGNDGNLGATDLALELKASTMLDANTTLSGNARLGLSQDLPATPGLSPLITTPPQVLTGALGGGMDRRFGQFNLGLKGALERTIYGPTTRTDTGVTDNSDQNVWQGDATLRLGLQATPIFEVFGEASLGRDWFDHAGAGGSKPDATSRALRAGISGNWNGIFSASASMGVGQNDFDAAGLSDITTRLYDASITYSPDSTLNLTASLSTTVTPTGSDSSGTARVAHTALANVDYTVNSWLRLRASADWGRSLLEGSGETERSHGLGAGADYKVNARTAVSADYGYAHRDNSATGPFDSHTVSLGVTLKR</sequence>
<keyword evidence="3" id="KW-1185">Reference proteome</keyword>
<dbReference type="RefSeq" id="WP_254673637.1">
    <property type="nucleotide sequence ID" value="NZ_JAMWDU010000002.1"/>
</dbReference>
<feature type="signal peptide" evidence="1">
    <location>
        <begin position="1"/>
        <end position="24"/>
    </location>
</feature>
<proteinExistence type="predicted"/>